<comment type="caution">
    <text evidence="1">The sequence shown here is derived from an EMBL/GenBank/DDBJ whole genome shotgun (WGS) entry which is preliminary data.</text>
</comment>
<accession>A0A2S5R9V4</accession>
<evidence type="ECO:0000313" key="2">
    <source>
        <dbReference type="Proteomes" id="UP000239425"/>
    </source>
</evidence>
<keyword evidence="2" id="KW-1185">Reference proteome</keyword>
<protein>
    <submittedName>
        <fullName evidence="1">Uncharacterized protein</fullName>
    </submittedName>
</protein>
<name>A0A2S5R9V4_9PROT</name>
<evidence type="ECO:0000313" key="1">
    <source>
        <dbReference type="EMBL" id="PPE03915.1"/>
    </source>
</evidence>
<dbReference type="Proteomes" id="UP000239425">
    <property type="component" value="Unassembled WGS sequence"/>
</dbReference>
<gene>
    <name evidence="1" type="ORF">HCUR_00695</name>
</gene>
<dbReference type="AlphaFoldDB" id="A0A2S5R9V4"/>
<sequence>MPLVFEEIRHSALVEAYIKNVFIKAIKKEKVVMIDSISFHKIALSRDTNKSRQFIFVYLVF</sequence>
<organism evidence="1 2">
    <name type="scientific">Holospora curviuscula</name>
    <dbReference type="NCBI Taxonomy" id="1082868"/>
    <lineage>
        <taxon>Bacteria</taxon>
        <taxon>Pseudomonadati</taxon>
        <taxon>Pseudomonadota</taxon>
        <taxon>Alphaproteobacteria</taxon>
        <taxon>Holosporales</taxon>
        <taxon>Holosporaceae</taxon>
        <taxon>Holospora</taxon>
    </lineage>
</organism>
<proteinExistence type="predicted"/>
<reference evidence="1 2" key="1">
    <citation type="submission" date="2017-11" db="EMBL/GenBank/DDBJ databases">
        <title>Comparative genomic analysis of Holospora spp., intranuclear symbionts of paramecia.</title>
        <authorList>
            <person name="Garushyants S.K."/>
            <person name="Beliavskaya A."/>
            <person name="Malko D.B."/>
            <person name="Logacheva M.D."/>
            <person name="Rautian M.S."/>
            <person name="Gelfand M.S."/>
        </authorList>
    </citation>
    <scope>NUCLEOTIDE SEQUENCE [LARGE SCALE GENOMIC DNA]</scope>
    <source>
        <strain evidence="2">02AZ16</strain>
    </source>
</reference>
<dbReference type="EMBL" id="PHHC01000080">
    <property type="protein sequence ID" value="PPE03915.1"/>
    <property type="molecule type" value="Genomic_DNA"/>
</dbReference>